<dbReference type="FunFam" id="2.60.260.20:FF:000013">
    <property type="entry name" value="DnaJ subfamily B member 11"/>
    <property type="match status" value="1"/>
</dbReference>
<feature type="compositionally biased region" description="Polar residues" evidence="2">
    <location>
        <begin position="183"/>
        <end position="207"/>
    </location>
</feature>
<dbReference type="PRINTS" id="PR00625">
    <property type="entry name" value="JDOMAIN"/>
</dbReference>
<dbReference type="InterPro" id="IPR008971">
    <property type="entry name" value="HSP40/DnaJ_pept-bd"/>
</dbReference>
<feature type="domain" description="J" evidence="3">
    <location>
        <begin position="4"/>
        <end position="69"/>
    </location>
</feature>
<dbReference type="AlphaFoldDB" id="A0A284RM73"/>
<name>A0A284RM73_ARMOS</name>
<dbReference type="SUPFAM" id="SSF46565">
    <property type="entry name" value="Chaperone J-domain"/>
    <property type="match status" value="1"/>
</dbReference>
<dbReference type="OMA" id="MPIRKEG"/>
<dbReference type="PROSITE" id="PS50076">
    <property type="entry name" value="DNAJ_2"/>
    <property type="match status" value="1"/>
</dbReference>
<dbReference type="GO" id="GO:0051087">
    <property type="term" value="F:protein-folding chaperone binding"/>
    <property type="evidence" value="ECO:0007669"/>
    <property type="project" value="TreeGrafter"/>
</dbReference>
<dbReference type="Gene3D" id="2.60.260.20">
    <property type="entry name" value="Urease metallochaperone UreE, N-terminal domain"/>
    <property type="match status" value="2"/>
</dbReference>
<dbReference type="GO" id="GO:0051082">
    <property type="term" value="F:unfolded protein binding"/>
    <property type="evidence" value="ECO:0007669"/>
    <property type="project" value="InterPro"/>
</dbReference>
<dbReference type="EMBL" id="FUEG01000011">
    <property type="protein sequence ID" value="SJL09834.1"/>
    <property type="molecule type" value="Genomic_DNA"/>
</dbReference>
<dbReference type="STRING" id="47428.A0A284RM73"/>
<dbReference type="InterPro" id="IPR018253">
    <property type="entry name" value="DnaJ_domain_CS"/>
</dbReference>
<dbReference type="InterPro" id="IPR051339">
    <property type="entry name" value="DnaJ_subfamily_B"/>
</dbReference>
<dbReference type="FunFam" id="2.60.260.20:FF:000015">
    <property type="entry name" value="Heat shock protein 40"/>
    <property type="match status" value="1"/>
</dbReference>
<dbReference type="Gene3D" id="1.10.287.110">
    <property type="entry name" value="DnaJ domain"/>
    <property type="match status" value="1"/>
</dbReference>
<dbReference type="Pfam" id="PF01556">
    <property type="entry name" value="DnaJ_C"/>
    <property type="match status" value="1"/>
</dbReference>
<dbReference type="SUPFAM" id="SSF49493">
    <property type="entry name" value="HSP40/DnaJ peptide-binding domain"/>
    <property type="match status" value="2"/>
</dbReference>
<organism evidence="4 5">
    <name type="scientific">Armillaria ostoyae</name>
    <name type="common">Armillaria root rot fungus</name>
    <dbReference type="NCBI Taxonomy" id="47428"/>
    <lineage>
        <taxon>Eukaryota</taxon>
        <taxon>Fungi</taxon>
        <taxon>Dikarya</taxon>
        <taxon>Basidiomycota</taxon>
        <taxon>Agaricomycotina</taxon>
        <taxon>Agaricomycetes</taxon>
        <taxon>Agaricomycetidae</taxon>
        <taxon>Agaricales</taxon>
        <taxon>Marasmiineae</taxon>
        <taxon>Physalacriaceae</taxon>
        <taxon>Armillaria</taxon>
    </lineage>
</organism>
<keyword evidence="1" id="KW-0143">Chaperone</keyword>
<dbReference type="InterPro" id="IPR001623">
    <property type="entry name" value="DnaJ_domain"/>
</dbReference>
<dbReference type="SMART" id="SM00271">
    <property type="entry name" value="DnaJ"/>
    <property type="match status" value="1"/>
</dbReference>
<keyword evidence="5" id="KW-1185">Reference proteome</keyword>
<sequence>MGVDYYKLLGIDRNADENEIKKAYKKMALKYHPDRNGGSEEASKKFKQISEAFEVLSDKNKRAIYDQFGEEGLKGGGSVPGAGPGGFNFGGFPGGTFSFTGGPGGNFSSSNGSGTGFAPTDPNKIFEQIFGGSLGGFNLGGMSGRSSMPGGMGGMPGGMGGMPGMGGTRRRTRDEDDDMNGSTFNFSNSMPNMPRAQTRSSTSSAPSEITRPLRVSLKELYSGTVKHLKVGRRLLNGSTEEKVYDIQIHPGWKSGTKVRFARAGNEQPNGEPQDLVFVVEEKPDETFSREGNDLVCRVPISLLDALTGVGGKKAVEMLDGRQLQVSVPFGIVKPGQETTIPSEGMPIRKDGSVKSKGDLIVKWDVRFPDRLTPAQQEGLKGVLS</sequence>
<dbReference type="PANTHER" id="PTHR24078:SF553">
    <property type="entry name" value="DNAJ HOMOLOG SUBFAMILY B MEMBER 5"/>
    <property type="match status" value="1"/>
</dbReference>
<evidence type="ECO:0000313" key="5">
    <source>
        <dbReference type="Proteomes" id="UP000219338"/>
    </source>
</evidence>
<feature type="region of interest" description="Disordered" evidence="2">
    <location>
        <begin position="100"/>
        <end position="123"/>
    </location>
</feature>
<dbReference type="CDD" id="cd06257">
    <property type="entry name" value="DnaJ"/>
    <property type="match status" value="1"/>
</dbReference>
<dbReference type="GO" id="GO:0005829">
    <property type="term" value="C:cytosol"/>
    <property type="evidence" value="ECO:0007669"/>
    <property type="project" value="TreeGrafter"/>
</dbReference>
<dbReference type="PROSITE" id="PS00636">
    <property type="entry name" value="DNAJ_1"/>
    <property type="match status" value="1"/>
</dbReference>
<dbReference type="OrthoDB" id="10250354at2759"/>
<evidence type="ECO:0000259" key="3">
    <source>
        <dbReference type="PROSITE" id="PS50076"/>
    </source>
</evidence>
<dbReference type="Proteomes" id="UP000219338">
    <property type="component" value="Unassembled WGS sequence"/>
</dbReference>
<protein>
    <submittedName>
        <fullName evidence="4">Related to DNAJ-like protein Psi</fullName>
    </submittedName>
</protein>
<feature type="compositionally biased region" description="Low complexity" evidence="2">
    <location>
        <begin position="100"/>
        <end position="112"/>
    </location>
</feature>
<dbReference type="PANTHER" id="PTHR24078">
    <property type="entry name" value="DNAJ HOMOLOG SUBFAMILY C MEMBER"/>
    <property type="match status" value="1"/>
</dbReference>
<dbReference type="Pfam" id="PF00226">
    <property type="entry name" value="DnaJ"/>
    <property type="match status" value="1"/>
</dbReference>
<dbReference type="InterPro" id="IPR002939">
    <property type="entry name" value="DnaJ_C"/>
</dbReference>
<accession>A0A284RM73</accession>
<gene>
    <name evidence="4" type="ORF">ARMOST_13215</name>
</gene>
<dbReference type="GO" id="GO:0006457">
    <property type="term" value="P:protein folding"/>
    <property type="evidence" value="ECO:0007669"/>
    <property type="project" value="InterPro"/>
</dbReference>
<dbReference type="InterPro" id="IPR036869">
    <property type="entry name" value="J_dom_sf"/>
</dbReference>
<dbReference type="GO" id="GO:0006413">
    <property type="term" value="P:translational initiation"/>
    <property type="evidence" value="ECO:0007669"/>
    <property type="project" value="TreeGrafter"/>
</dbReference>
<evidence type="ECO:0000256" key="2">
    <source>
        <dbReference type="SAM" id="MobiDB-lite"/>
    </source>
</evidence>
<evidence type="ECO:0000313" key="4">
    <source>
        <dbReference type="EMBL" id="SJL09834.1"/>
    </source>
</evidence>
<dbReference type="CDD" id="cd10747">
    <property type="entry name" value="DnaJ_C"/>
    <property type="match status" value="1"/>
</dbReference>
<proteinExistence type="predicted"/>
<feature type="region of interest" description="Disordered" evidence="2">
    <location>
        <begin position="183"/>
        <end position="209"/>
    </location>
</feature>
<reference evidence="5" key="1">
    <citation type="journal article" date="2017" name="Nat. Ecol. Evol.">
        <title>Genome expansion and lineage-specific genetic innovations in the forest pathogenic fungi Armillaria.</title>
        <authorList>
            <person name="Sipos G."/>
            <person name="Prasanna A.N."/>
            <person name="Walter M.C."/>
            <person name="O'Connor E."/>
            <person name="Balint B."/>
            <person name="Krizsan K."/>
            <person name="Kiss B."/>
            <person name="Hess J."/>
            <person name="Varga T."/>
            <person name="Slot J."/>
            <person name="Riley R."/>
            <person name="Boka B."/>
            <person name="Rigling D."/>
            <person name="Barry K."/>
            <person name="Lee J."/>
            <person name="Mihaltcheva S."/>
            <person name="LaButti K."/>
            <person name="Lipzen A."/>
            <person name="Waldron R."/>
            <person name="Moloney N.M."/>
            <person name="Sperisen C."/>
            <person name="Kredics L."/>
            <person name="Vagvoelgyi C."/>
            <person name="Patrignani A."/>
            <person name="Fitzpatrick D."/>
            <person name="Nagy I."/>
            <person name="Doyle S."/>
            <person name="Anderson J.B."/>
            <person name="Grigoriev I.V."/>
            <person name="Gueldener U."/>
            <person name="Muensterkoetter M."/>
            <person name="Nagy L.G."/>
        </authorList>
    </citation>
    <scope>NUCLEOTIDE SEQUENCE [LARGE SCALE GENOMIC DNA]</scope>
    <source>
        <strain evidence="5">C18/9</strain>
    </source>
</reference>
<evidence type="ECO:0000256" key="1">
    <source>
        <dbReference type="ARBA" id="ARBA00023186"/>
    </source>
</evidence>